<reference evidence="1" key="1">
    <citation type="journal article" date="2023" name="Mol. Phylogenet. Evol.">
        <title>Genome-scale phylogeny and comparative genomics of the fungal order Sordariales.</title>
        <authorList>
            <person name="Hensen N."/>
            <person name="Bonometti L."/>
            <person name="Westerberg I."/>
            <person name="Brannstrom I.O."/>
            <person name="Guillou S."/>
            <person name="Cros-Aarteil S."/>
            <person name="Calhoun S."/>
            <person name="Haridas S."/>
            <person name="Kuo A."/>
            <person name="Mondo S."/>
            <person name="Pangilinan J."/>
            <person name="Riley R."/>
            <person name="LaButti K."/>
            <person name="Andreopoulos B."/>
            <person name="Lipzen A."/>
            <person name="Chen C."/>
            <person name="Yan M."/>
            <person name="Daum C."/>
            <person name="Ng V."/>
            <person name="Clum A."/>
            <person name="Steindorff A."/>
            <person name="Ohm R.A."/>
            <person name="Martin F."/>
            <person name="Silar P."/>
            <person name="Natvig D.O."/>
            <person name="Lalanne C."/>
            <person name="Gautier V."/>
            <person name="Ament-Velasquez S.L."/>
            <person name="Kruys A."/>
            <person name="Hutchinson M.I."/>
            <person name="Powell A.J."/>
            <person name="Barry K."/>
            <person name="Miller A.N."/>
            <person name="Grigoriev I.V."/>
            <person name="Debuchy R."/>
            <person name="Gladieux P."/>
            <person name="Hiltunen Thoren M."/>
            <person name="Johannesson H."/>
        </authorList>
    </citation>
    <scope>NUCLEOTIDE SEQUENCE</scope>
    <source>
        <strain evidence="1">CBS 168.71</strain>
    </source>
</reference>
<dbReference type="RefSeq" id="XP_062662185.1">
    <property type="nucleotide sequence ID" value="XM_062808793.1"/>
</dbReference>
<dbReference type="EMBL" id="JAUEPN010000002">
    <property type="protein sequence ID" value="KAK3298671.1"/>
    <property type="molecule type" value="Genomic_DNA"/>
</dbReference>
<dbReference type="GeneID" id="87845741"/>
<comment type="caution">
    <text evidence="1">The sequence shown here is derived from an EMBL/GenBank/DDBJ whole genome shotgun (WGS) entry which is preliminary data.</text>
</comment>
<evidence type="ECO:0000313" key="1">
    <source>
        <dbReference type="EMBL" id="KAK3298671.1"/>
    </source>
</evidence>
<dbReference type="AlphaFoldDB" id="A0AAE0HN32"/>
<sequence>MARITDSVTAIFTPDPTCFASSNLWLQENYRCGTYYTPFQPRPTNSVSLPPCPFPRLGPLPATTRDANHAACYQYNPYSTGYTAYSECPEGMTGAATDTRQWYDGSISVVETTCCPTAYDFKAPNSAPTAVPFVVDGTTHPVTFGTANLCKATSIRDFSDQVVTVTLSTSPLSTTELPWDYEHGFLVAEPARIVRYLYPDEQAGTTSTCFGYRCQSTPISQTRTTPTSAPTDSYIPPPSPAVTQFTPAPSCVSDSNLWIVSASCFLNDDVSLRSPPWLQCTYTAAGDPDPSDTSCYQGRTSTVISGTPTFYSACPAGYTKAWGTTSQPYDLPHYDGNKSTTYDVYATRNVCCPSVFGDGISFTTTEISTTRTVYEGRSHNIRIYVVPGCVASSVSQYRDRTVTMGLYSDARVWDKKKRQGVEYGSTTAVWDVAHDTLFANAQHLSWTVFHGTYTCYENCDDYFTYSYHNTDPNYTPPPTTAVTTTTADADAAEVATSTSTAAAAAMVKGDVQVGRLSVVVVIVTVVQVALGALV</sequence>
<accession>A0AAE0HN32</accession>
<name>A0AAE0HN32_9PEZI</name>
<dbReference type="Proteomes" id="UP001278766">
    <property type="component" value="Unassembled WGS sequence"/>
</dbReference>
<reference evidence="1" key="2">
    <citation type="submission" date="2023-06" db="EMBL/GenBank/DDBJ databases">
        <authorList>
            <consortium name="Lawrence Berkeley National Laboratory"/>
            <person name="Haridas S."/>
            <person name="Hensen N."/>
            <person name="Bonometti L."/>
            <person name="Westerberg I."/>
            <person name="Brannstrom I.O."/>
            <person name="Guillou S."/>
            <person name="Cros-Aarteil S."/>
            <person name="Calhoun S."/>
            <person name="Kuo A."/>
            <person name="Mondo S."/>
            <person name="Pangilinan J."/>
            <person name="Riley R."/>
            <person name="Labutti K."/>
            <person name="Andreopoulos B."/>
            <person name="Lipzen A."/>
            <person name="Chen C."/>
            <person name="Yanf M."/>
            <person name="Daum C."/>
            <person name="Ng V."/>
            <person name="Clum A."/>
            <person name="Steindorff A."/>
            <person name="Ohm R."/>
            <person name="Martin F."/>
            <person name="Silar P."/>
            <person name="Natvig D."/>
            <person name="Lalanne C."/>
            <person name="Gautier V."/>
            <person name="Ament-Velasquez S.L."/>
            <person name="Kruys A."/>
            <person name="Hutchinson M.I."/>
            <person name="Powell A.J."/>
            <person name="Barry K."/>
            <person name="Miller A.N."/>
            <person name="Grigoriev I.V."/>
            <person name="Debuchy R."/>
            <person name="Gladieux P."/>
            <person name="Thoren M.H."/>
            <person name="Johannesson H."/>
        </authorList>
    </citation>
    <scope>NUCLEOTIDE SEQUENCE</scope>
    <source>
        <strain evidence="1">CBS 168.71</strain>
    </source>
</reference>
<protein>
    <submittedName>
        <fullName evidence="1">Uncharacterized protein</fullName>
    </submittedName>
</protein>
<keyword evidence="2" id="KW-1185">Reference proteome</keyword>
<organism evidence="1 2">
    <name type="scientific">Chaetomium fimeti</name>
    <dbReference type="NCBI Taxonomy" id="1854472"/>
    <lineage>
        <taxon>Eukaryota</taxon>
        <taxon>Fungi</taxon>
        <taxon>Dikarya</taxon>
        <taxon>Ascomycota</taxon>
        <taxon>Pezizomycotina</taxon>
        <taxon>Sordariomycetes</taxon>
        <taxon>Sordariomycetidae</taxon>
        <taxon>Sordariales</taxon>
        <taxon>Chaetomiaceae</taxon>
        <taxon>Chaetomium</taxon>
    </lineage>
</organism>
<gene>
    <name evidence="1" type="ORF">B0H64DRAFT_80272</name>
</gene>
<evidence type="ECO:0000313" key="2">
    <source>
        <dbReference type="Proteomes" id="UP001278766"/>
    </source>
</evidence>
<proteinExistence type="predicted"/>